<accession>A0ABV0TMZ4</accession>
<feature type="region of interest" description="Disordered" evidence="1">
    <location>
        <begin position="79"/>
        <end position="101"/>
    </location>
</feature>
<dbReference type="Gene3D" id="2.60.40.10">
    <property type="entry name" value="Immunoglobulins"/>
    <property type="match status" value="1"/>
</dbReference>
<gene>
    <name evidence="3" type="ORF">ILYODFUR_026273</name>
</gene>
<protein>
    <submittedName>
        <fullName evidence="3">Uncharacterized protein</fullName>
    </submittedName>
</protein>
<reference evidence="3 4" key="1">
    <citation type="submission" date="2021-06" db="EMBL/GenBank/DDBJ databases">
        <authorList>
            <person name="Palmer J.M."/>
        </authorList>
    </citation>
    <scope>NUCLEOTIDE SEQUENCE [LARGE SCALE GENOMIC DNA]</scope>
    <source>
        <strain evidence="4">if_2019</strain>
        <tissue evidence="3">Muscle</tissue>
    </source>
</reference>
<dbReference type="EMBL" id="JAHRIQ010038060">
    <property type="protein sequence ID" value="MEQ2233876.1"/>
    <property type="molecule type" value="Genomic_DNA"/>
</dbReference>
<feature type="signal peptide" evidence="2">
    <location>
        <begin position="1"/>
        <end position="18"/>
    </location>
</feature>
<organism evidence="3 4">
    <name type="scientific">Ilyodon furcidens</name>
    <name type="common">goldbreast splitfin</name>
    <dbReference type="NCBI Taxonomy" id="33524"/>
    <lineage>
        <taxon>Eukaryota</taxon>
        <taxon>Metazoa</taxon>
        <taxon>Chordata</taxon>
        <taxon>Craniata</taxon>
        <taxon>Vertebrata</taxon>
        <taxon>Euteleostomi</taxon>
        <taxon>Actinopterygii</taxon>
        <taxon>Neopterygii</taxon>
        <taxon>Teleostei</taxon>
        <taxon>Neoteleostei</taxon>
        <taxon>Acanthomorphata</taxon>
        <taxon>Ovalentaria</taxon>
        <taxon>Atherinomorphae</taxon>
        <taxon>Cyprinodontiformes</taxon>
        <taxon>Goodeidae</taxon>
        <taxon>Ilyodon</taxon>
    </lineage>
</organism>
<comment type="caution">
    <text evidence="3">The sequence shown here is derived from an EMBL/GenBank/DDBJ whole genome shotgun (WGS) entry which is preliminary data.</text>
</comment>
<dbReference type="Proteomes" id="UP001482620">
    <property type="component" value="Unassembled WGS sequence"/>
</dbReference>
<dbReference type="InterPro" id="IPR013783">
    <property type="entry name" value="Ig-like_fold"/>
</dbReference>
<dbReference type="InterPro" id="IPR036179">
    <property type="entry name" value="Ig-like_dom_sf"/>
</dbReference>
<evidence type="ECO:0000313" key="3">
    <source>
        <dbReference type="EMBL" id="MEQ2233876.1"/>
    </source>
</evidence>
<keyword evidence="2" id="KW-0732">Signal</keyword>
<name>A0ABV0TMZ4_9TELE</name>
<keyword evidence="4" id="KW-1185">Reference proteome</keyword>
<evidence type="ECO:0000256" key="2">
    <source>
        <dbReference type="SAM" id="SignalP"/>
    </source>
</evidence>
<feature type="chain" id="PRO_5046435519" evidence="2">
    <location>
        <begin position="19"/>
        <end position="101"/>
    </location>
</feature>
<evidence type="ECO:0000256" key="1">
    <source>
        <dbReference type="SAM" id="MobiDB-lite"/>
    </source>
</evidence>
<evidence type="ECO:0000313" key="4">
    <source>
        <dbReference type="Proteomes" id="UP001482620"/>
    </source>
</evidence>
<feature type="compositionally biased region" description="Polar residues" evidence="1">
    <location>
        <begin position="88"/>
        <end position="101"/>
    </location>
</feature>
<dbReference type="SUPFAM" id="SSF48726">
    <property type="entry name" value="Immunoglobulin"/>
    <property type="match status" value="1"/>
</dbReference>
<sequence>MFSVALILLLTAGSCVHCIDLIQPDSKIVQPGQSLTITCRPSGYSLTDGSYATAAARQFDAKLTDRDYSETVKKWLRYAPERERGIPRNQSHPKPSQVNQS</sequence>
<proteinExistence type="predicted"/>